<dbReference type="AlphaFoldDB" id="A0A085G8I6"/>
<dbReference type="EMBL" id="JMPJ01000061">
    <property type="protein sequence ID" value="KFC80031.1"/>
    <property type="molecule type" value="Genomic_DNA"/>
</dbReference>
<gene>
    <name evidence="2" type="ORF">GEAM_2550</name>
</gene>
<dbReference type="OrthoDB" id="7543403at2"/>
<proteinExistence type="predicted"/>
<feature type="signal peptide" evidence="1">
    <location>
        <begin position="1"/>
        <end position="17"/>
    </location>
</feature>
<organism evidence="2 3">
    <name type="scientific">Ewingella americana (strain ATCC 33852 / DSM 4580 / CCUG 14506 / JCM 5911 / LMG 7869 / NCTC 12157 / CDC 1468-78)</name>
    <dbReference type="NCBI Taxonomy" id="910964"/>
    <lineage>
        <taxon>Bacteria</taxon>
        <taxon>Pseudomonadati</taxon>
        <taxon>Pseudomonadota</taxon>
        <taxon>Gammaproteobacteria</taxon>
        <taxon>Enterobacterales</taxon>
        <taxon>Yersiniaceae</taxon>
        <taxon>Ewingella</taxon>
    </lineage>
</organism>
<evidence type="ECO:0000313" key="3">
    <source>
        <dbReference type="Proteomes" id="UP000028640"/>
    </source>
</evidence>
<sequence length="390" mass="43738">MKFWIVWVALFSMSAFAEEPLSVFTGTLGKANVVVELDLNKPQEVTGRYFYQKYRLDLPLSGTLKNNELSLTEGADDFDDTPHPSLTLDHDPQGNWQGTWTDPKGKTLPISLTPAVLPAKGDDSYPGSLLHSDPYEYLRLSGINLVEGKQQDFMGYTLQWWSEPQSNISLFEVVSGYPQKQLEAINTRLRARLWQEVISWHACMLGATRFGEGDYSQTVTPTYMSADVVSVSLFTNYDCGGAHPDFGESPINLNAKNAEPLTLEDVLWVGEGKPFHYSEAEDRAAPGASDVDFDTFAAYREKKFAPWLVKEMTVAHPKEMVKPTEDSDDDCDYSDAQVWHFPAWYLTAKGVYFGPSFARVMRSCEGPDWSILPWSAIDGHPGNVKLHLPQ</sequence>
<comment type="caution">
    <text evidence="2">The sequence shown here is derived from an EMBL/GenBank/DDBJ whole genome shotgun (WGS) entry which is preliminary data.</text>
</comment>
<dbReference type="STRING" id="910964.GEAM_2550"/>
<feature type="chain" id="PRO_5001790848" description="DUF3298 domain-containing protein" evidence="1">
    <location>
        <begin position="18"/>
        <end position="390"/>
    </location>
</feature>
<evidence type="ECO:0000256" key="1">
    <source>
        <dbReference type="SAM" id="SignalP"/>
    </source>
</evidence>
<evidence type="ECO:0008006" key="4">
    <source>
        <dbReference type="Google" id="ProtNLM"/>
    </source>
</evidence>
<evidence type="ECO:0000313" key="2">
    <source>
        <dbReference type="EMBL" id="KFC80031.1"/>
    </source>
</evidence>
<protein>
    <recommendedName>
        <fullName evidence="4">DUF3298 domain-containing protein</fullName>
    </recommendedName>
</protein>
<reference evidence="2 3" key="1">
    <citation type="submission" date="2014-05" db="EMBL/GenBank/DDBJ databases">
        <title>ATOL: Assembling a taxonomically balanced genome-scale reconstruction of the evolutionary history of the Enterobacteriaceae.</title>
        <authorList>
            <person name="Plunkett G.III."/>
            <person name="Neeno-Eckwall E.C."/>
            <person name="Glasner J.D."/>
            <person name="Perna N.T."/>
        </authorList>
    </citation>
    <scope>NUCLEOTIDE SEQUENCE [LARGE SCALE GENOMIC DNA]</scope>
    <source>
        <strain evidence="2 3">ATCC 33852</strain>
    </source>
</reference>
<dbReference type="eggNOG" id="ENOG502Z9NR">
    <property type="taxonomic scope" value="Bacteria"/>
</dbReference>
<accession>A0A085G8I6</accession>
<name>A0A085G8I6_EWIA3</name>
<keyword evidence="3" id="KW-1185">Reference proteome</keyword>
<keyword evidence="1" id="KW-0732">Signal</keyword>
<dbReference type="GeneID" id="78382770"/>
<dbReference type="RefSeq" id="WP_034792067.1">
    <property type="nucleotide sequence ID" value="NZ_JMPJ01000061.1"/>
</dbReference>
<dbReference type="Proteomes" id="UP000028640">
    <property type="component" value="Unassembled WGS sequence"/>
</dbReference>